<dbReference type="Proteomes" id="UP001501475">
    <property type="component" value="Unassembled WGS sequence"/>
</dbReference>
<evidence type="ECO:0000313" key="3">
    <source>
        <dbReference type="EMBL" id="GAA1776580.1"/>
    </source>
</evidence>
<dbReference type="Pfam" id="PF05762">
    <property type="entry name" value="VWA_CoxE"/>
    <property type="match status" value="1"/>
</dbReference>
<sequence length="372" mass="40734">MTAVPDSAVHAPEAILLGFARALRAAGVPVTTDRERTFLDAVAAVGLSDERGVYVAGRATLCAAPDDLERFDQVYAAWFGGEIATWRSPNRPRRPRAQAGLEEGGDGASGDGDDEALTASTSRVEVLRHRDIATLTQREKRDLAALFAGIPVRQPMRASPRRRSAPRGRIDAHATLRDQLRRMGEPGRLRWRRRTRRPRRVVLLIDISGSMNPYADSLLRLAHRLVHGLARVDVFTLGTRLTQVTRALATRDPDRALIAAGEVVPDWSGGTRLGDNLAVFLDRWGRRGLARGAIVVVFSDGWERDAPGTLGEQMRRLRALAHRVIWVNPHRGKAGYAPVQAGMAAALPHVDDFLAGHSLATFTRLTEVIAHA</sequence>
<dbReference type="InterPro" id="IPR002035">
    <property type="entry name" value="VWF_A"/>
</dbReference>
<comment type="caution">
    <text evidence="3">The sequence shown here is derived from an EMBL/GenBank/DDBJ whole genome shotgun (WGS) entry which is preliminary data.</text>
</comment>
<dbReference type="SMART" id="SM00327">
    <property type="entry name" value="VWA"/>
    <property type="match status" value="1"/>
</dbReference>
<dbReference type="PANTHER" id="PTHR39338">
    <property type="entry name" value="BLL5662 PROTEIN-RELATED"/>
    <property type="match status" value="1"/>
</dbReference>
<feature type="region of interest" description="Disordered" evidence="1">
    <location>
        <begin position="87"/>
        <end position="119"/>
    </location>
</feature>
<proteinExistence type="predicted"/>
<evidence type="ECO:0000256" key="1">
    <source>
        <dbReference type="SAM" id="MobiDB-lite"/>
    </source>
</evidence>
<feature type="domain" description="VWFA" evidence="2">
    <location>
        <begin position="198"/>
        <end position="366"/>
    </location>
</feature>
<evidence type="ECO:0000313" key="4">
    <source>
        <dbReference type="Proteomes" id="UP001501475"/>
    </source>
</evidence>
<dbReference type="CDD" id="cd00198">
    <property type="entry name" value="vWFA"/>
    <property type="match status" value="1"/>
</dbReference>
<accession>A0ABN2L629</accession>
<dbReference type="SUPFAM" id="SSF53300">
    <property type="entry name" value="vWA-like"/>
    <property type="match status" value="1"/>
</dbReference>
<dbReference type="RefSeq" id="WP_324385960.1">
    <property type="nucleotide sequence ID" value="NZ_BAAAPN010000105.1"/>
</dbReference>
<dbReference type="EMBL" id="BAAAPN010000105">
    <property type="protein sequence ID" value="GAA1776580.1"/>
    <property type="molecule type" value="Genomic_DNA"/>
</dbReference>
<dbReference type="InterPro" id="IPR008912">
    <property type="entry name" value="Uncharacterised_CoxE"/>
</dbReference>
<dbReference type="InterPro" id="IPR036465">
    <property type="entry name" value="vWFA_dom_sf"/>
</dbReference>
<dbReference type="PANTHER" id="PTHR39338:SF6">
    <property type="entry name" value="BLL5662 PROTEIN"/>
    <property type="match status" value="1"/>
</dbReference>
<dbReference type="Gene3D" id="3.40.50.410">
    <property type="entry name" value="von Willebrand factor, type A domain"/>
    <property type="match status" value="1"/>
</dbReference>
<gene>
    <name evidence="3" type="ORF">GCM10009810_37150</name>
</gene>
<dbReference type="PIRSF" id="PIRSF010256">
    <property type="entry name" value="CoxE_vWa"/>
    <property type="match status" value="1"/>
</dbReference>
<reference evidence="3 4" key="1">
    <citation type="journal article" date="2019" name="Int. J. Syst. Evol. Microbiol.">
        <title>The Global Catalogue of Microorganisms (GCM) 10K type strain sequencing project: providing services to taxonomists for standard genome sequencing and annotation.</title>
        <authorList>
            <consortium name="The Broad Institute Genomics Platform"/>
            <consortium name="The Broad Institute Genome Sequencing Center for Infectious Disease"/>
            <person name="Wu L."/>
            <person name="Ma J."/>
        </authorList>
    </citation>
    <scope>NUCLEOTIDE SEQUENCE [LARGE SCALE GENOMIC DNA]</scope>
    <source>
        <strain evidence="3 4">JCM 15591</strain>
    </source>
</reference>
<protein>
    <submittedName>
        <fullName evidence="3">VWA domain-containing protein</fullName>
    </submittedName>
</protein>
<organism evidence="3 4">
    <name type="scientific">Nostocoides vanveenii</name>
    <dbReference type="NCBI Taxonomy" id="330835"/>
    <lineage>
        <taxon>Bacteria</taxon>
        <taxon>Bacillati</taxon>
        <taxon>Actinomycetota</taxon>
        <taxon>Actinomycetes</taxon>
        <taxon>Micrococcales</taxon>
        <taxon>Intrasporangiaceae</taxon>
        <taxon>Nostocoides</taxon>
    </lineage>
</organism>
<name>A0ABN2L629_9MICO</name>
<dbReference type="InterPro" id="IPR011195">
    <property type="entry name" value="UCP010256"/>
</dbReference>
<evidence type="ECO:0000259" key="2">
    <source>
        <dbReference type="SMART" id="SM00327"/>
    </source>
</evidence>
<keyword evidence="4" id="KW-1185">Reference proteome</keyword>